<sequence>MKKRIPIILLFFLACLSLFVGVQDVSIQDISRLSTQESIVFWSTRVPRTLSLIIVGAISSVSGLIMQHLTQNKFVSPTTAGTMDSARLGMLIVMLFLPNASVFLRSGVAFVFAFLGTLLFIHLTNYLPAKNQLMVPLVGVMFGNIIGSFVTFFAYQFQLIQNMSSWLQGNFSMVVRGDYELIYATVPVLVVCYFFAYRFTLVGMGEDFATTVGVNYRRTQRIGLLLVSLASSLVLVTVGSLPFLGVIVPNIVSYYFGDQLQRTLWLTALFGSIFLVVCDLIARVVIAPYEVPVSLVVGIFGSLAFILLLVRGYRRAN</sequence>
<dbReference type="Pfam" id="PF01032">
    <property type="entry name" value="FecCD"/>
    <property type="match status" value="1"/>
</dbReference>
<dbReference type="KEGG" id="vpi:BW732_04410"/>
<comment type="similarity">
    <text evidence="2">Belongs to the binding-protein-dependent transport system permease family. FecCD subfamily.</text>
</comment>
<dbReference type="EMBL" id="CP019609">
    <property type="protein sequence ID" value="AQP53547.1"/>
    <property type="molecule type" value="Genomic_DNA"/>
</dbReference>
<proteinExistence type="inferred from homology"/>
<keyword evidence="6" id="KW-1133">Transmembrane helix</keyword>
<evidence type="ECO:0000313" key="8">
    <source>
        <dbReference type="EMBL" id="AQP53547.1"/>
    </source>
</evidence>
<dbReference type="GO" id="GO:0033214">
    <property type="term" value="P:siderophore-iron import into cell"/>
    <property type="evidence" value="ECO:0007669"/>
    <property type="project" value="TreeGrafter"/>
</dbReference>
<dbReference type="STRING" id="633807.BW732_04410"/>
<dbReference type="SUPFAM" id="SSF81345">
    <property type="entry name" value="ABC transporter involved in vitamin B12 uptake, BtuC"/>
    <property type="match status" value="1"/>
</dbReference>
<dbReference type="AlphaFoldDB" id="A0A1Q2D5N6"/>
<evidence type="ECO:0000256" key="5">
    <source>
        <dbReference type="ARBA" id="ARBA00022692"/>
    </source>
</evidence>
<evidence type="ECO:0000256" key="7">
    <source>
        <dbReference type="ARBA" id="ARBA00023136"/>
    </source>
</evidence>
<evidence type="ECO:0000256" key="4">
    <source>
        <dbReference type="ARBA" id="ARBA00022475"/>
    </source>
</evidence>
<dbReference type="PROSITE" id="PS51257">
    <property type="entry name" value="PROKAR_LIPOPROTEIN"/>
    <property type="match status" value="1"/>
</dbReference>
<keyword evidence="4" id="KW-1003">Cell membrane</keyword>
<keyword evidence="7" id="KW-0472">Membrane</keyword>
<dbReference type="PANTHER" id="PTHR30472">
    <property type="entry name" value="FERRIC ENTEROBACTIN TRANSPORT SYSTEM PERMEASE PROTEIN"/>
    <property type="match status" value="1"/>
</dbReference>
<keyword evidence="3" id="KW-0813">Transport</keyword>
<evidence type="ECO:0000313" key="9">
    <source>
        <dbReference type="Proteomes" id="UP000188246"/>
    </source>
</evidence>
<evidence type="ECO:0000256" key="6">
    <source>
        <dbReference type="ARBA" id="ARBA00022989"/>
    </source>
</evidence>
<dbReference type="RefSeq" id="WP_077275636.1">
    <property type="nucleotide sequence ID" value="NZ_CP019609.1"/>
</dbReference>
<dbReference type="Proteomes" id="UP000188246">
    <property type="component" value="Chromosome"/>
</dbReference>
<gene>
    <name evidence="8" type="ORF">BW732_04410</name>
</gene>
<dbReference type="GO" id="GO:0022857">
    <property type="term" value="F:transmembrane transporter activity"/>
    <property type="evidence" value="ECO:0007669"/>
    <property type="project" value="InterPro"/>
</dbReference>
<evidence type="ECO:0000256" key="1">
    <source>
        <dbReference type="ARBA" id="ARBA00004651"/>
    </source>
</evidence>
<dbReference type="GO" id="GO:0005886">
    <property type="term" value="C:plasma membrane"/>
    <property type="evidence" value="ECO:0007669"/>
    <property type="project" value="UniProtKB-SubCell"/>
</dbReference>
<accession>A0A1Q2D5N6</accession>
<dbReference type="CDD" id="cd06550">
    <property type="entry name" value="TM_ABC_iron-siderophores_like"/>
    <property type="match status" value="1"/>
</dbReference>
<reference evidence="8 9" key="1">
    <citation type="journal article" date="2010" name="Int. J. Syst. Evol. Microbiol.">
        <title>Vagococcus penaei sp. nov., isolated from spoilage microbiota of cooked shrimp (Penaeus vannamei).</title>
        <authorList>
            <person name="Jaffres E."/>
            <person name="Prevost H."/>
            <person name="Rossero A."/>
            <person name="Joffraud J.J."/>
            <person name="Dousset X."/>
        </authorList>
    </citation>
    <scope>NUCLEOTIDE SEQUENCE [LARGE SCALE GENOMIC DNA]</scope>
    <source>
        <strain evidence="8 9">CD276</strain>
    </source>
</reference>
<dbReference type="InterPro" id="IPR037294">
    <property type="entry name" value="ABC_BtuC-like"/>
</dbReference>
<dbReference type="Gene3D" id="1.10.3470.10">
    <property type="entry name" value="ABC transporter involved in vitamin B12 uptake, BtuC"/>
    <property type="match status" value="1"/>
</dbReference>
<protein>
    <submittedName>
        <fullName evidence="8">Iron ABC transporter permease</fullName>
    </submittedName>
</protein>
<evidence type="ECO:0000256" key="2">
    <source>
        <dbReference type="ARBA" id="ARBA00007935"/>
    </source>
</evidence>
<keyword evidence="9" id="KW-1185">Reference proteome</keyword>
<comment type="subcellular location">
    <subcellularLocation>
        <location evidence="1">Cell membrane</location>
        <topology evidence="1">Multi-pass membrane protein</topology>
    </subcellularLocation>
</comment>
<keyword evidence="5" id="KW-0812">Transmembrane</keyword>
<evidence type="ECO:0000256" key="3">
    <source>
        <dbReference type="ARBA" id="ARBA00022448"/>
    </source>
</evidence>
<dbReference type="InterPro" id="IPR000522">
    <property type="entry name" value="ABC_transptr_permease_BtuC"/>
</dbReference>
<organism evidence="8 9">
    <name type="scientific">Vagococcus penaei</name>
    <dbReference type="NCBI Taxonomy" id="633807"/>
    <lineage>
        <taxon>Bacteria</taxon>
        <taxon>Bacillati</taxon>
        <taxon>Bacillota</taxon>
        <taxon>Bacilli</taxon>
        <taxon>Lactobacillales</taxon>
        <taxon>Enterococcaceae</taxon>
        <taxon>Vagococcus</taxon>
    </lineage>
</organism>
<dbReference type="PANTHER" id="PTHR30472:SF27">
    <property type="entry name" value="PETROBACTIN IMPORT SYSTEM PERMEASE PROTEIN YCLN"/>
    <property type="match status" value="1"/>
</dbReference>
<name>A0A1Q2D5N6_9ENTE</name>